<keyword evidence="1" id="KW-0645">Protease</keyword>
<comment type="caution">
    <text evidence="4">The sequence shown here is derived from an EMBL/GenBank/DDBJ whole genome shotgun (WGS) entry which is preliminary data.</text>
</comment>
<reference evidence="4" key="1">
    <citation type="submission" date="2021-02" db="EMBL/GenBank/DDBJ databases">
        <authorList>
            <person name="Palmer J.M."/>
        </authorList>
    </citation>
    <scope>NUCLEOTIDE SEQUENCE</scope>
    <source>
        <strain evidence="4">SCRP734</strain>
    </source>
</reference>
<feature type="domain" description="Ubiquitin-like protease family profile" evidence="3">
    <location>
        <begin position="42"/>
        <end position="191"/>
    </location>
</feature>
<organism evidence="4 5">
    <name type="scientific">Phytophthora pseudosyringae</name>
    <dbReference type="NCBI Taxonomy" id="221518"/>
    <lineage>
        <taxon>Eukaryota</taxon>
        <taxon>Sar</taxon>
        <taxon>Stramenopiles</taxon>
        <taxon>Oomycota</taxon>
        <taxon>Peronosporomycetes</taxon>
        <taxon>Peronosporales</taxon>
        <taxon>Peronosporaceae</taxon>
        <taxon>Phytophthora</taxon>
    </lineage>
</organism>
<dbReference type="EMBL" id="JAGDFM010000197">
    <property type="protein sequence ID" value="KAG7382764.1"/>
    <property type="molecule type" value="Genomic_DNA"/>
</dbReference>
<evidence type="ECO:0000256" key="1">
    <source>
        <dbReference type="ARBA" id="ARBA00022670"/>
    </source>
</evidence>
<keyword evidence="2" id="KW-0378">Hydrolase</keyword>
<dbReference type="GO" id="GO:0008234">
    <property type="term" value="F:cysteine-type peptidase activity"/>
    <property type="evidence" value="ECO:0007669"/>
    <property type="project" value="InterPro"/>
</dbReference>
<proteinExistence type="predicted"/>
<evidence type="ECO:0000313" key="4">
    <source>
        <dbReference type="EMBL" id="KAG7382764.1"/>
    </source>
</evidence>
<evidence type="ECO:0000256" key="2">
    <source>
        <dbReference type="ARBA" id="ARBA00022801"/>
    </source>
</evidence>
<dbReference type="InterPro" id="IPR003653">
    <property type="entry name" value="Peptidase_C48_C"/>
</dbReference>
<evidence type="ECO:0000313" key="5">
    <source>
        <dbReference type="Proteomes" id="UP000694044"/>
    </source>
</evidence>
<protein>
    <recommendedName>
        <fullName evidence="3">Ubiquitin-like protease family profile domain-containing protein</fullName>
    </recommendedName>
</protein>
<dbReference type="OrthoDB" id="102527at2759"/>
<accession>A0A8T1VTE6</accession>
<dbReference type="Pfam" id="PF02902">
    <property type="entry name" value="Peptidase_C48"/>
    <property type="match status" value="1"/>
</dbReference>
<name>A0A8T1VTE6_9STRA</name>
<keyword evidence="5" id="KW-1185">Reference proteome</keyword>
<gene>
    <name evidence="4" type="ORF">PHYPSEUDO_004338</name>
</gene>
<dbReference type="AlphaFoldDB" id="A0A8T1VTE6"/>
<sequence>MCYSWMMSAVDDQFHYEDAAALAKRMLEAWPFESLPGLVFGFELDWTPLYCARDGAWFHDNFIHAFMIVQADKYPNVTTLFLPSLHTPEMQPRSTLDTEPVHGHDGGSVFFLPLNINNNHWTCVLVDRSSHTLYCYDSFDKRSNQNLLAEVAEELKGKSLFETFQTVAAHSPIQKDSDNCGLCICLFVWRRFFKEAGSDYTATGLQRRRWDLLRTIVSFSDTSKAKETATP</sequence>
<dbReference type="PROSITE" id="PS50600">
    <property type="entry name" value="ULP_PROTEASE"/>
    <property type="match status" value="1"/>
</dbReference>
<dbReference type="GO" id="GO:0006508">
    <property type="term" value="P:proteolysis"/>
    <property type="evidence" value="ECO:0007669"/>
    <property type="project" value="UniProtKB-KW"/>
</dbReference>
<dbReference type="Proteomes" id="UP000694044">
    <property type="component" value="Unassembled WGS sequence"/>
</dbReference>
<evidence type="ECO:0000259" key="3">
    <source>
        <dbReference type="PROSITE" id="PS50600"/>
    </source>
</evidence>